<dbReference type="PROSITE" id="PS50948">
    <property type="entry name" value="PAN"/>
    <property type="match status" value="3"/>
</dbReference>
<keyword evidence="3" id="KW-0175">Coiled coil</keyword>
<dbReference type="SUPFAM" id="SSF52058">
    <property type="entry name" value="L domain-like"/>
    <property type="match status" value="1"/>
</dbReference>
<feature type="chain" id="PRO_5035422500" evidence="4">
    <location>
        <begin position="18"/>
        <end position="1203"/>
    </location>
</feature>
<evidence type="ECO:0000256" key="4">
    <source>
        <dbReference type="SAM" id="SignalP"/>
    </source>
</evidence>
<dbReference type="Gene3D" id="3.50.4.10">
    <property type="entry name" value="Hepatocyte Growth Factor"/>
    <property type="match status" value="3"/>
</dbReference>
<feature type="domain" description="Apple" evidence="5">
    <location>
        <begin position="15"/>
        <end position="98"/>
    </location>
</feature>
<dbReference type="Pfam" id="PF13855">
    <property type="entry name" value="LRR_8"/>
    <property type="match status" value="1"/>
</dbReference>
<keyword evidence="1" id="KW-0433">Leucine-rich repeat</keyword>
<organism evidence="6 7">
    <name type="scientific">Branchiostoma lanceolatum</name>
    <name type="common">Common lancelet</name>
    <name type="synonym">Amphioxus lanceolatum</name>
    <dbReference type="NCBI Taxonomy" id="7740"/>
    <lineage>
        <taxon>Eukaryota</taxon>
        <taxon>Metazoa</taxon>
        <taxon>Chordata</taxon>
        <taxon>Cephalochordata</taxon>
        <taxon>Leptocardii</taxon>
        <taxon>Amphioxiformes</taxon>
        <taxon>Branchiostomatidae</taxon>
        <taxon>Branchiostoma</taxon>
    </lineage>
</organism>
<keyword evidence="4" id="KW-0732">Signal</keyword>
<evidence type="ECO:0000256" key="2">
    <source>
        <dbReference type="ARBA" id="ARBA00022737"/>
    </source>
</evidence>
<dbReference type="InterPro" id="IPR003591">
    <property type="entry name" value="Leu-rich_rpt_typical-subtyp"/>
</dbReference>
<dbReference type="Pfam" id="PF00024">
    <property type="entry name" value="PAN_1"/>
    <property type="match status" value="3"/>
</dbReference>
<dbReference type="PROSITE" id="PS51450">
    <property type="entry name" value="LRR"/>
    <property type="match status" value="1"/>
</dbReference>
<dbReference type="SMART" id="SM00369">
    <property type="entry name" value="LRR_TYP"/>
    <property type="match status" value="2"/>
</dbReference>
<dbReference type="Gene3D" id="3.80.10.10">
    <property type="entry name" value="Ribonuclease Inhibitor"/>
    <property type="match status" value="1"/>
</dbReference>
<feature type="domain" description="Apple" evidence="5">
    <location>
        <begin position="179"/>
        <end position="259"/>
    </location>
</feature>
<gene>
    <name evidence="6" type="primary">LRTM2</name>
    <name evidence="6" type="ORF">BLAG_LOCUS4166</name>
</gene>
<protein>
    <submittedName>
        <fullName evidence="6">LRTM2 protein</fullName>
    </submittedName>
</protein>
<accession>A0A8J9W5J5</accession>
<dbReference type="PANTHER" id="PTHR34714">
    <property type="entry name" value="EGF-LIKE DOMAIN-CONTAINING PROTEIN"/>
    <property type="match status" value="1"/>
</dbReference>
<dbReference type="InterPro" id="IPR003609">
    <property type="entry name" value="Pan_app"/>
</dbReference>
<evidence type="ECO:0000259" key="5">
    <source>
        <dbReference type="PROSITE" id="PS50948"/>
    </source>
</evidence>
<dbReference type="SMART" id="SM00473">
    <property type="entry name" value="PAN_AP"/>
    <property type="match status" value="3"/>
</dbReference>
<dbReference type="AlphaFoldDB" id="A0A8J9W5J5"/>
<keyword evidence="7" id="KW-1185">Reference proteome</keyword>
<evidence type="ECO:0000256" key="3">
    <source>
        <dbReference type="SAM" id="Coils"/>
    </source>
</evidence>
<keyword evidence="2" id="KW-0677">Repeat</keyword>
<evidence type="ECO:0000313" key="6">
    <source>
        <dbReference type="EMBL" id="CAH1240078.1"/>
    </source>
</evidence>
<dbReference type="EMBL" id="OV696696">
    <property type="protein sequence ID" value="CAH1240078.1"/>
    <property type="molecule type" value="Genomic_DNA"/>
</dbReference>
<reference evidence="6" key="1">
    <citation type="submission" date="2022-01" db="EMBL/GenBank/DDBJ databases">
        <authorList>
            <person name="Braso-Vives M."/>
        </authorList>
    </citation>
    <scope>NUCLEOTIDE SEQUENCE</scope>
</reference>
<evidence type="ECO:0000313" key="7">
    <source>
        <dbReference type="Proteomes" id="UP000838412"/>
    </source>
</evidence>
<evidence type="ECO:0000256" key="1">
    <source>
        <dbReference type="ARBA" id="ARBA00022614"/>
    </source>
</evidence>
<dbReference type="CDD" id="cd01099">
    <property type="entry name" value="PAN_AP_HGF"/>
    <property type="match status" value="2"/>
</dbReference>
<feature type="domain" description="Apple" evidence="5">
    <location>
        <begin position="100"/>
        <end position="177"/>
    </location>
</feature>
<dbReference type="OrthoDB" id="5867217at2759"/>
<feature type="coiled-coil region" evidence="3">
    <location>
        <begin position="706"/>
        <end position="740"/>
    </location>
</feature>
<sequence length="1203" mass="134903">MMLCLTVLLGVLAVCQARPDALSEFAKRSDRRISGHDTRTYCGISVEECARRCQTDSDYNCRSFEHDGSCCRTSESNTENDPGHYEVRTGTDYYELKPGAWLDYYTEFKNHRLQNSANQVLCNLKPDDCGRKCMQATFQCRSFYFDRSFGCCYLSDKTRSSGSYVSSSSHDYHEVKSGVLSDYYEVQRSHQLANNNDLVLCSVSVDDCQQRCLQETSFTCKSFDFTHSWGCCYLSSSDRTTASSSYQSASGIDYYQVKTGYRWRTDGRCGSGYSADLVNPAECNPDGDYCCESTRCQTGTCSSGADYRGWNRCGERECTCSSSDKRVSCNSRSLTYVDFFVPRSTRYLDLRSNDLHGVPVATLAGLNELTTLDLSNNHISTLPYGLMEDLSSLQTLKLNSNTFSNFDMGTVLNIPTLRNFYLSSSTSVRFTWTYQPETFPGVSCPSSNCYSACGDPSYLNGPQDWSRLQAHLVIKKLYFDLSELFYYVSDVTQSVTIYADTVVTSVGVSFNFALTINARQFWTDDGYLSFSLPSGQHSGPMVSCGKLDDNWRQINIKIGDRLKVNLVTNESYAMPYPCSQTSNSALTVQADKDVLGVAVHCARVLADSHDLSDPRNLPMRMVDWAIVQSRRGGAIGVVHPDAIQARSELRLAGAGYHYVPYMSMAVYQNMLGNYYTQIDVYRQEYNRLMDRTQAINVRLEAARALLARVNDVTSLQEQDLADLEQEIERTKQTRVEMKDLFEDSKVDLDSARQAFEDGIEQYKQEQAAKAAFGFLRAILSIFTLGAQPPEDDEVADIETLIGAVVDIANTIKQLSKLFDQLADFDAILDETMAAVEDLSLADYEDYILDVQQAADLHVSLVEWGNLKVAADVLLGHGNVQKIRGSGKYRRALSDTSQWGKAVSEQTIALAQMMVQYQSGQRWLKASERERDRIQAQISLDESRREISLETEAAAGMQAFQVKLGMNNILLDYCGSYFYFQFRQCGSSYRPSMSDDMLTLLQKINNANRDAQASLGSFTRVPQPFDDIQINLSDSINADDCQGIDSCPIDQLKQTGSLSFSLDLSDPTFSGWDRVRIERVRAFIRGADNTGSHLRVSISNSGEFLDRYQGTDYEFASLPVKRRFEYNPNGLPGSDIIVDGEVHQSFTGYFYQTTPFTTWIIQLQPSLNPGLDLSGVTHVEIHFKGSVVTNYRGVEVPKSLVINL</sequence>
<dbReference type="InterPro" id="IPR001611">
    <property type="entry name" value="Leu-rich_rpt"/>
</dbReference>
<name>A0A8J9W5J5_BRALA</name>
<dbReference type="PANTHER" id="PTHR34714:SF2">
    <property type="entry name" value="EGF-LIKE DOMAIN-CONTAINING PROTEIN"/>
    <property type="match status" value="1"/>
</dbReference>
<feature type="signal peptide" evidence="4">
    <location>
        <begin position="1"/>
        <end position="17"/>
    </location>
</feature>
<dbReference type="InterPro" id="IPR032675">
    <property type="entry name" value="LRR_dom_sf"/>
</dbReference>
<dbReference type="SUPFAM" id="SSF57414">
    <property type="entry name" value="Hairpin loop containing domain-like"/>
    <property type="match status" value="3"/>
</dbReference>
<dbReference type="Proteomes" id="UP000838412">
    <property type="component" value="Chromosome 11"/>
</dbReference>
<proteinExistence type="predicted"/>